<accession>A0ACB9PZF7</accession>
<name>A0ACB9PZF7_BAUVA</name>
<proteinExistence type="predicted"/>
<evidence type="ECO:0000313" key="2">
    <source>
        <dbReference type="Proteomes" id="UP000828941"/>
    </source>
</evidence>
<keyword evidence="2" id="KW-1185">Reference proteome</keyword>
<dbReference type="EMBL" id="CM039427">
    <property type="protein sequence ID" value="KAI4354132.1"/>
    <property type="molecule type" value="Genomic_DNA"/>
</dbReference>
<organism evidence="1 2">
    <name type="scientific">Bauhinia variegata</name>
    <name type="common">Purple orchid tree</name>
    <name type="synonym">Phanera variegata</name>
    <dbReference type="NCBI Taxonomy" id="167791"/>
    <lineage>
        <taxon>Eukaryota</taxon>
        <taxon>Viridiplantae</taxon>
        <taxon>Streptophyta</taxon>
        <taxon>Embryophyta</taxon>
        <taxon>Tracheophyta</taxon>
        <taxon>Spermatophyta</taxon>
        <taxon>Magnoliopsida</taxon>
        <taxon>eudicotyledons</taxon>
        <taxon>Gunneridae</taxon>
        <taxon>Pentapetalae</taxon>
        <taxon>rosids</taxon>
        <taxon>fabids</taxon>
        <taxon>Fabales</taxon>
        <taxon>Fabaceae</taxon>
        <taxon>Cercidoideae</taxon>
        <taxon>Cercideae</taxon>
        <taxon>Bauhiniinae</taxon>
        <taxon>Bauhinia</taxon>
    </lineage>
</organism>
<evidence type="ECO:0000313" key="1">
    <source>
        <dbReference type="EMBL" id="KAI4354132.1"/>
    </source>
</evidence>
<reference evidence="1 2" key="1">
    <citation type="journal article" date="2022" name="DNA Res.">
        <title>Chromosomal-level genome assembly of the orchid tree Bauhinia variegata (Leguminosae; Cercidoideae) supports the allotetraploid origin hypothesis of Bauhinia.</title>
        <authorList>
            <person name="Zhong Y."/>
            <person name="Chen Y."/>
            <person name="Zheng D."/>
            <person name="Pang J."/>
            <person name="Liu Y."/>
            <person name="Luo S."/>
            <person name="Meng S."/>
            <person name="Qian L."/>
            <person name="Wei D."/>
            <person name="Dai S."/>
            <person name="Zhou R."/>
        </authorList>
    </citation>
    <scope>NUCLEOTIDE SEQUENCE [LARGE SCALE GENOMIC DNA]</scope>
    <source>
        <strain evidence="1">BV-YZ2020</strain>
    </source>
</reference>
<dbReference type="Proteomes" id="UP000828941">
    <property type="component" value="Chromosome 2"/>
</dbReference>
<sequence length="577" mass="65715">MNSRGSNRRGSGRRGKDFRGSQRKALPNSEKDTDIKFTPQAKVGGDFGFQLIDGKSNFKDMELKEFARELNLYDLGRSYAVVAIMGPQSSGKSTLLNHLSQTTQGIWLARCPDIKPLTLVMDIEGTDGSERGEDDTTFEKRSALFALAVADVVLVNLWCHDIGREQAASKPLLRVVFQQSPEQKLEANLRRDIDKIWASIQKPNKSNNIPLSDIFKIEVVFLPNYENRQAEFKLKVKELKGRFVNSTAPGGVADSGEGKEAASGFVISVQNIWKDIMENKDLNLPAHKILVAKTRSEQIGNEVCDIFETSEDWCKLCKDAQYGFVRDFGKKINSILNTCLSKYDAEVSYFDEATAGEKREELVDKLLQLVQPVYEANLKHLRLEHLKKFMEAFDKRSDEQSMFSTIADDCINACLLAFDKDSGDIRIDVAKWDTLKARAKLRQDMDSYITTKRENKPQLKQEISDTVGFLLCEETDPTWSKIRMRLKSITESTIFKLNYTLSEFGVDEEGKKERIESIENFAKEIVEAKAREESGRAKEHMMRKFLKLFRQNDHDWRSKEDIKAAARASIYAVCYHN</sequence>
<comment type="caution">
    <text evidence="1">The sequence shown here is derived from an EMBL/GenBank/DDBJ whole genome shotgun (WGS) entry which is preliminary data.</text>
</comment>
<protein>
    <submittedName>
        <fullName evidence="1">Uncharacterized protein</fullName>
    </submittedName>
</protein>
<gene>
    <name evidence="1" type="ORF">L6164_003027</name>
</gene>